<keyword evidence="1" id="KW-1133">Transmembrane helix</keyword>
<dbReference type="EMBL" id="RWKW01000026">
    <property type="protein sequence ID" value="RST87113.1"/>
    <property type="molecule type" value="Genomic_DNA"/>
</dbReference>
<keyword evidence="1" id="KW-0472">Membrane</keyword>
<evidence type="ECO:0000313" key="2">
    <source>
        <dbReference type="EMBL" id="RST87113.1"/>
    </source>
</evidence>
<sequence length="69" mass="7361">MHVNAVLFGLGAVTVLSIPALADRAVFLIPAVVVASFALAPFIAGMIAPRMRIRNWSRKAWREGDAISG</sequence>
<dbReference type="OrthoDB" id="7889159at2"/>
<keyword evidence="3" id="KW-1185">Reference proteome</keyword>
<comment type="caution">
    <text evidence="2">The sequence shown here is derived from an EMBL/GenBank/DDBJ whole genome shotgun (WGS) entry which is preliminary data.</text>
</comment>
<feature type="transmembrane region" description="Helical" evidence="1">
    <location>
        <begin position="27"/>
        <end position="48"/>
    </location>
</feature>
<proteinExistence type="predicted"/>
<dbReference type="AlphaFoldDB" id="A0A3R9YU22"/>
<organism evidence="2 3">
    <name type="scientific">Aquibium carbonis</name>
    <dbReference type="NCBI Taxonomy" id="2495581"/>
    <lineage>
        <taxon>Bacteria</taxon>
        <taxon>Pseudomonadati</taxon>
        <taxon>Pseudomonadota</taxon>
        <taxon>Alphaproteobacteria</taxon>
        <taxon>Hyphomicrobiales</taxon>
        <taxon>Phyllobacteriaceae</taxon>
        <taxon>Aquibium</taxon>
    </lineage>
</organism>
<accession>A0A3R9YU22</accession>
<keyword evidence="1" id="KW-0812">Transmembrane</keyword>
<name>A0A3R9YU22_9HYPH</name>
<protein>
    <submittedName>
        <fullName evidence="2">Uncharacterized protein</fullName>
    </submittedName>
</protein>
<evidence type="ECO:0000256" key="1">
    <source>
        <dbReference type="SAM" id="Phobius"/>
    </source>
</evidence>
<evidence type="ECO:0000313" key="3">
    <source>
        <dbReference type="Proteomes" id="UP000278398"/>
    </source>
</evidence>
<reference evidence="2 3" key="1">
    <citation type="submission" date="2018-12" db="EMBL/GenBank/DDBJ databases">
        <title>Mesorhizobium carbonis sp. nov., isolated from coal mine water.</title>
        <authorList>
            <person name="Xin W."/>
            <person name="Xu Z."/>
            <person name="Xiang F."/>
            <person name="Zhang J."/>
            <person name="Xi L."/>
            <person name="Liu J."/>
        </authorList>
    </citation>
    <scope>NUCLEOTIDE SEQUENCE [LARGE SCALE GENOMIC DNA]</scope>
    <source>
        <strain evidence="2 3">B2.3</strain>
    </source>
</reference>
<gene>
    <name evidence="2" type="ORF">EJC49_07355</name>
</gene>
<dbReference type="Proteomes" id="UP000278398">
    <property type="component" value="Unassembled WGS sequence"/>
</dbReference>